<evidence type="ECO:0000313" key="7">
    <source>
        <dbReference type="EMBL" id="KAK3590206.1"/>
    </source>
</evidence>
<reference evidence="7" key="3">
    <citation type="submission" date="2023-05" db="EMBL/GenBank/DDBJ databases">
        <authorList>
            <person name="Smith C.H."/>
        </authorList>
    </citation>
    <scope>NUCLEOTIDE SEQUENCE</scope>
    <source>
        <strain evidence="7">CHS0354</strain>
        <tissue evidence="7">Mantle</tissue>
    </source>
</reference>
<organism evidence="7 8">
    <name type="scientific">Potamilus streckersoni</name>
    <dbReference type="NCBI Taxonomy" id="2493646"/>
    <lineage>
        <taxon>Eukaryota</taxon>
        <taxon>Metazoa</taxon>
        <taxon>Spiralia</taxon>
        <taxon>Lophotrochozoa</taxon>
        <taxon>Mollusca</taxon>
        <taxon>Bivalvia</taxon>
        <taxon>Autobranchia</taxon>
        <taxon>Heteroconchia</taxon>
        <taxon>Palaeoheterodonta</taxon>
        <taxon>Unionida</taxon>
        <taxon>Unionoidea</taxon>
        <taxon>Unionidae</taxon>
        <taxon>Ambleminae</taxon>
        <taxon>Lampsilini</taxon>
        <taxon>Potamilus</taxon>
    </lineage>
</organism>
<dbReference type="Proteomes" id="UP001195483">
    <property type="component" value="Unassembled WGS sequence"/>
</dbReference>
<protein>
    <recommendedName>
        <fullName evidence="6">VOC domain-containing protein</fullName>
    </recommendedName>
</protein>
<dbReference type="PANTHER" id="PTHR11959:SF10">
    <property type="entry name" value="4-HYDROXYPHENYLPYRUVATE DIOXYGENASE-LIKE PROTEIN"/>
    <property type="match status" value="1"/>
</dbReference>
<evidence type="ECO:0000256" key="3">
    <source>
        <dbReference type="ARBA" id="ARBA00022723"/>
    </source>
</evidence>
<evidence type="ECO:0000256" key="4">
    <source>
        <dbReference type="ARBA" id="ARBA00022737"/>
    </source>
</evidence>
<keyword evidence="8" id="KW-1185">Reference proteome</keyword>
<dbReference type="Pfam" id="PF00903">
    <property type="entry name" value="Glyoxalase"/>
    <property type="match status" value="1"/>
</dbReference>
<sequence>MRLLLFVKWSLRYWKRSNCRFMNTDIHMKRLSIHHIEMGVQNGEECHKRLAKQYGLSLVATRENDFLKQWVLKSGAATILLTQLTGTISQGLEKDPYYVPSNLFSSCKYPYSTIEATNNVIDTVYNIAFNVRNMDGCLNRLAKADVTLLKPVKTLEDSDGKVKIATVKSCVGNVVHTLVESDGYMGTFLPGFTTEKSAAECVNHNSDMISHFDHVTFACKCGDSIDVLNWYEESFGMKRFFINRDEDENEGFVINNADIGLRLKVFEYWRCAETGLYSVDSSIHSIKFVIAEALPDQGPNQVDTFLHEHGGPGVQHIGLHTPNIVHAVSSLKKRGVEFAEPPYTYYTQVGKLQEICDVGEDLTVLEENGILIDAEADPEDRINNSEESKGDNSSLVIRYLMQKFTKPIFDKNTFFLEIIQRVGARGFGSGNVTALWRSVQAYMNNKKDLTKSS</sequence>
<dbReference type="InterPro" id="IPR041735">
    <property type="entry name" value="4OHPhenylPyrv_dOase_C"/>
</dbReference>
<evidence type="ECO:0000256" key="5">
    <source>
        <dbReference type="ARBA" id="ARBA00023004"/>
    </source>
</evidence>
<dbReference type="InterPro" id="IPR029068">
    <property type="entry name" value="Glyas_Bleomycin-R_OHBP_Dase"/>
</dbReference>
<evidence type="ECO:0000313" key="8">
    <source>
        <dbReference type="Proteomes" id="UP001195483"/>
    </source>
</evidence>
<feature type="domain" description="VOC" evidence="6">
    <location>
        <begin position="32"/>
        <end position="181"/>
    </location>
</feature>
<name>A0AAE0VU82_9BIVA</name>
<dbReference type="SUPFAM" id="SSF54593">
    <property type="entry name" value="Glyoxalase/Bleomycin resistance protein/Dihydroxybiphenyl dioxygenase"/>
    <property type="match status" value="1"/>
</dbReference>
<dbReference type="Gene3D" id="3.10.180.10">
    <property type="entry name" value="2,3-Dihydroxybiphenyl 1,2-Dioxygenase, domain 1"/>
    <property type="match status" value="2"/>
</dbReference>
<gene>
    <name evidence="7" type="ORF">CHS0354_041263</name>
</gene>
<comment type="cofactor">
    <cofactor evidence="1">
        <name>Fe cation</name>
        <dbReference type="ChEBI" id="CHEBI:24875"/>
    </cofactor>
</comment>
<dbReference type="InterPro" id="IPR004360">
    <property type="entry name" value="Glyas_Fos-R_dOase_dom"/>
</dbReference>
<evidence type="ECO:0000259" key="6">
    <source>
        <dbReference type="PROSITE" id="PS51819"/>
    </source>
</evidence>
<dbReference type="CDD" id="cd08342">
    <property type="entry name" value="HPPD_N_like"/>
    <property type="match status" value="1"/>
</dbReference>
<dbReference type="InterPro" id="IPR005956">
    <property type="entry name" value="4OHPhenylPyrv_dOase"/>
</dbReference>
<comment type="caution">
    <text evidence="7">The sequence shown here is derived from an EMBL/GenBank/DDBJ whole genome shotgun (WGS) entry which is preliminary data.</text>
</comment>
<evidence type="ECO:0000256" key="1">
    <source>
        <dbReference type="ARBA" id="ARBA00001962"/>
    </source>
</evidence>
<feature type="domain" description="VOC" evidence="6">
    <location>
        <begin position="211"/>
        <end position="377"/>
    </location>
</feature>
<dbReference type="CDD" id="cd07250">
    <property type="entry name" value="HPPD_C_like"/>
    <property type="match status" value="1"/>
</dbReference>
<accession>A0AAE0VU82</accession>
<proteinExistence type="inferred from homology"/>
<reference evidence="7" key="2">
    <citation type="journal article" date="2021" name="Genome Biol. Evol.">
        <title>Developing a high-quality reference genome for a parasitic bivalve with doubly uniparental inheritance (Bivalvia: Unionida).</title>
        <authorList>
            <person name="Smith C.H."/>
        </authorList>
    </citation>
    <scope>NUCLEOTIDE SEQUENCE</scope>
    <source>
        <strain evidence="7">CHS0354</strain>
        <tissue evidence="7">Mantle</tissue>
    </source>
</reference>
<dbReference type="AlphaFoldDB" id="A0AAE0VU82"/>
<comment type="similarity">
    <text evidence="2">Belongs to the 4HPPD family.</text>
</comment>
<dbReference type="PROSITE" id="PS51819">
    <property type="entry name" value="VOC"/>
    <property type="match status" value="2"/>
</dbReference>
<dbReference type="InterPro" id="IPR037523">
    <property type="entry name" value="VOC_core"/>
</dbReference>
<dbReference type="InterPro" id="IPR041736">
    <property type="entry name" value="4OHPhenylPyrv_dOase_N"/>
</dbReference>
<dbReference type="GO" id="GO:0009072">
    <property type="term" value="P:aromatic amino acid metabolic process"/>
    <property type="evidence" value="ECO:0007669"/>
    <property type="project" value="InterPro"/>
</dbReference>
<evidence type="ECO:0000256" key="2">
    <source>
        <dbReference type="ARBA" id="ARBA00005877"/>
    </source>
</evidence>
<reference evidence="7" key="1">
    <citation type="journal article" date="2021" name="Genome Biol. Evol.">
        <title>A High-Quality Reference Genome for a Parasitic Bivalve with Doubly Uniparental Inheritance (Bivalvia: Unionida).</title>
        <authorList>
            <person name="Smith C.H."/>
        </authorList>
    </citation>
    <scope>NUCLEOTIDE SEQUENCE</scope>
    <source>
        <strain evidence="7">CHS0354</strain>
    </source>
</reference>
<keyword evidence="5" id="KW-0408">Iron</keyword>
<dbReference type="GO" id="GO:0003868">
    <property type="term" value="F:4-hydroxyphenylpyruvate dioxygenase activity"/>
    <property type="evidence" value="ECO:0007669"/>
    <property type="project" value="InterPro"/>
</dbReference>
<dbReference type="GO" id="GO:0046872">
    <property type="term" value="F:metal ion binding"/>
    <property type="evidence" value="ECO:0007669"/>
    <property type="project" value="UniProtKB-KW"/>
</dbReference>
<keyword evidence="4" id="KW-0677">Repeat</keyword>
<dbReference type="PANTHER" id="PTHR11959">
    <property type="entry name" value="4-HYDROXYPHENYLPYRUVATE DIOXYGENASE"/>
    <property type="match status" value="1"/>
</dbReference>
<dbReference type="EMBL" id="JAEAOA010002345">
    <property type="protein sequence ID" value="KAK3590206.1"/>
    <property type="molecule type" value="Genomic_DNA"/>
</dbReference>
<keyword evidence="3" id="KW-0479">Metal-binding</keyword>